<dbReference type="AlphaFoldDB" id="A0A833VE41"/>
<gene>
    <name evidence="2" type="ORF">FCM35_KLT19993</name>
</gene>
<organism evidence="2 3">
    <name type="scientific">Carex littledalei</name>
    <dbReference type="NCBI Taxonomy" id="544730"/>
    <lineage>
        <taxon>Eukaryota</taxon>
        <taxon>Viridiplantae</taxon>
        <taxon>Streptophyta</taxon>
        <taxon>Embryophyta</taxon>
        <taxon>Tracheophyta</taxon>
        <taxon>Spermatophyta</taxon>
        <taxon>Magnoliopsida</taxon>
        <taxon>Liliopsida</taxon>
        <taxon>Poales</taxon>
        <taxon>Cyperaceae</taxon>
        <taxon>Cyperoideae</taxon>
        <taxon>Cariceae</taxon>
        <taxon>Carex</taxon>
        <taxon>Carex subgen. Euthyceras</taxon>
    </lineage>
</organism>
<feature type="transmembrane region" description="Helical" evidence="1">
    <location>
        <begin position="16"/>
        <end position="36"/>
    </location>
</feature>
<protein>
    <submittedName>
        <fullName evidence="2">Uncharacterized protein</fullName>
    </submittedName>
</protein>
<dbReference type="EMBL" id="SWLB01000008">
    <property type="protein sequence ID" value="KAF3335486.1"/>
    <property type="molecule type" value="Genomic_DNA"/>
</dbReference>
<evidence type="ECO:0000313" key="2">
    <source>
        <dbReference type="EMBL" id="KAF3335486.1"/>
    </source>
</evidence>
<keyword evidence="1" id="KW-0812">Transmembrane</keyword>
<dbReference type="Proteomes" id="UP000623129">
    <property type="component" value="Unassembled WGS sequence"/>
</dbReference>
<reference evidence="2" key="1">
    <citation type="submission" date="2020-01" db="EMBL/GenBank/DDBJ databases">
        <title>Genome sequence of Kobresia littledalei, the first chromosome-level genome in the family Cyperaceae.</title>
        <authorList>
            <person name="Qu G."/>
        </authorList>
    </citation>
    <scope>NUCLEOTIDE SEQUENCE</scope>
    <source>
        <strain evidence="2">C.B.Clarke</strain>
        <tissue evidence="2">Leaf</tissue>
    </source>
</reference>
<name>A0A833VE41_9POAL</name>
<keyword evidence="3" id="KW-1185">Reference proteome</keyword>
<feature type="transmembrane region" description="Helical" evidence="1">
    <location>
        <begin position="74"/>
        <end position="91"/>
    </location>
</feature>
<comment type="caution">
    <text evidence="2">The sequence shown here is derived from an EMBL/GenBank/DDBJ whole genome shotgun (WGS) entry which is preliminary data.</text>
</comment>
<evidence type="ECO:0000313" key="3">
    <source>
        <dbReference type="Proteomes" id="UP000623129"/>
    </source>
</evidence>
<keyword evidence="1" id="KW-1133">Transmembrane helix</keyword>
<evidence type="ECO:0000256" key="1">
    <source>
        <dbReference type="SAM" id="Phobius"/>
    </source>
</evidence>
<accession>A0A833VE41</accession>
<keyword evidence="1" id="KW-0472">Membrane</keyword>
<feature type="transmembrane region" description="Helical" evidence="1">
    <location>
        <begin position="97"/>
        <end position="117"/>
    </location>
</feature>
<proteinExistence type="predicted"/>
<feature type="transmembrane region" description="Helical" evidence="1">
    <location>
        <begin position="48"/>
        <end position="67"/>
    </location>
</feature>
<sequence length="125" mass="13893">MMDWAKTENRGKQQDTLGVTLAVISVVVKIVNFAVLPLRLCEAYVIDGLSRHFAHYALDAFSLIAVYARMHKMIGSRLFRVLAIPAFIGFLATHGDLFVVCIVVVSIIIILSVLIIYDKNGDKND</sequence>